<evidence type="ECO:0000256" key="1">
    <source>
        <dbReference type="SAM" id="Phobius"/>
    </source>
</evidence>
<dbReference type="Proteomes" id="UP001205337">
    <property type="component" value="Unassembled WGS sequence"/>
</dbReference>
<evidence type="ECO:0008006" key="4">
    <source>
        <dbReference type="Google" id="ProtNLM"/>
    </source>
</evidence>
<feature type="transmembrane region" description="Helical" evidence="1">
    <location>
        <begin position="56"/>
        <end position="77"/>
    </location>
</feature>
<proteinExistence type="predicted"/>
<evidence type="ECO:0000313" key="3">
    <source>
        <dbReference type="Proteomes" id="UP001205337"/>
    </source>
</evidence>
<feature type="transmembrane region" description="Helical" evidence="1">
    <location>
        <begin position="89"/>
        <end position="109"/>
    </location>
</feature>
<organism evidence="2 3">
    <name type="scientific">Protaetiibacter mangrovi</name>
    <dbReference type="NCBI Taxonomy" id="2970926"/>
    <lineage>
        <taxon>Bacteria</taxon>
        <taxon>Bacillati</taxon>
        <taxon>Actinomycetota</taxon>
        <taxon>Actinomycetes</taxon>
        <taxon>Micrococcales</taxon>
        <taxon>Microbacteriaceae</taxon>
        <taxon>Protaetiibacter</taxon>
    </lineage>
</organism>
<keyword evidence="1" id="KW-0472">Membrane</keyword>
<keyword evidence="3" id="KW-1185">Reference proteome</keyword>
<dbReference type="RefSeq" id="WP_258799426.1">
    <property type="nucleotide sequence ID" value="NZ_JANTHX010000008.1"/>
</dbReference>
<evidence type="ECO:0000313" key="2">
    <source>
        <dbReference type="EMBL" id="MCS0500281.1"/>
    </source>
</evidence>
<name>A0ABT1ZHU8_9MICO</name>
<dbReference type="EMBL" id="JANTHX010000008">
    <property type="protein sequence ID" value="MCS0500281.1"/>
    <property type="molecule type" value="Genomic_DNA"/>
</dbReference>
<comment type="caution">
    <text evidence="2">The sequence shown here is derived from an EMBL/GenBank/DDBJ whole genome shotgun (WGS) entry which is preliminary data.</text>
</comment>
<sequence>MTDVDREPAEPIGPPLAWRIGVAVLFAALFGWFEFSAASNLIALPPLYSAQGYAEYIPWTTLVLGVLLPPVLYLAALLLGRGRMLSGRVVVFAAGLAATTATALTLYVLA</sequence>
<feature type="transmembrane region" description="Helical" evidence="1">
    <location>
        <begin position="20"/>
        <end position="44"/>
    </location>
</feature>
<accession>A0ABT1ZHU8</accession>
<protein>
    <recommendedName>
        <fullName evidence="4">Bacitracin resistance protein</fullName>
    </recommendedName>
</protein>
<reference evidence="2 3" key="1">
    <citation type="submission" date="2022-08" db="EMBL/GenBank/DDBJ databases">
        <authorList>
            <person name="Li F."/>
        </authorList>
    </citation>
    <scope>NUCLEOTIDE SEQUENCE [LARGE SCALE GENOMIC DNA]</scope>
    <source>
        <strain evidence="2 3">10F1B-8-1</strain>
    </source>
</reference>
<keyword evidence="1" id="KW-1133">Transmembrane helix</keyword>
<gene>
    <name evidence="2" type="ORF">NUH29_12060</name>
</gene>
<keyword evidence="1" id="KW-0812">Transmembrane</keyword>